<organism evidence="5 6">
    <name type="scientific">Selenihalanaerobacter shriftii</name>
    <dbReference type="NCBI Taxonomy" id="142842"/>
    <lineage>
        <taxon>Bacteria</taxon>
        <taxon>Bacillati</taxon>
        <taxon>Bacillota</taxon>
        <taxon>Clostridia</taxon>
        <taxon>Halanaerobiales</taxon>
        <taxon>Halobacteroidaceae</taxon>
        <taxon>Selenihalanaerobacter</taxon>
    </lineage>
</organism>
<dbReference type="PROSITE" id="PS50110">
    <property type="entry name" value="RESPONSE_REGULATORY"/>
    <property type="match status" value="1"/>
</dbReference>
<dbReference type="GO" id="GO:0005524">
    <property type="term" value="F:ATP binding"/>
    <property type="evidence" value="ECO:0007669"/>
    <property type="project" value="TreeGrafter"/>
</dbReference>
<dbReference type="InterPro" id="IPR027417">
    <property type="entry name" value="P-loop_NTPase"/>
</dbReference>
<dbReference type="PANTHER" id="PTHR43384:SF13">
    <property type="entry name" value="SLR0110 PROTEIN"/>
    <property type="match status" value="1"/>
</dbReference>
<evidence type="ECO:0000313" key="5">
    <source>
        <dbReference type="EMBL" id="SJZ44535.1"/>
    </source>
</evidence>
<dbReference type="SUPFAM" id="SSF52172">
    <property type="entry name" value="CheY-like"/>
    <property type="match status" value="1"/>
</dbReference>
<dbReference type="STRING" id="142842.SAMN02745118_00873"/>
<keyword evidence="3" id="KW-0597">Phosphoprotein</keyword>
<dbReference type="InterPro" id="IPR001789">
    <property type="entry name" value="Sig_transdc_resp-reg_receiver"/>
</dbReference>
<feature type="modified residue" description="4-aspartylphosphate" evidence="3">
    <location>
        <position position="54"/>
    </location>
</feature>
<dbReference type="OrthoDB" id="9794577at2"/>
<evidence type="ECO:0000256" key="1">
    <source>
        <dbReference type="ARBA" id="ARBA00018672"/>
    </source>
</evidence>
<dbReference type="InterPro" id="IPR003593">
    <property type="entry name" value="AAA+_ATPase"/>
</dbReference>
<dbReference type="Proteomes" id="UP000190625">
    <property type="component" value="Unassembled WGS sequence"/>
</dbReference>
<dbReference type="SUPFAM" id="SSF52540">
    <property type="entry name" value="P-loop containing nucleoside triphosphate hydrolases"/>
    <property type="match status" value="1"/>
</dbReference>
<dbReference type="RefSeq" id="WP_078809363.1">
    <property type="nucleotide sequence ID" value="NZ_FUWM01000006.1"/>
</dbReference>
<dbReference type="Pfam" id="PF00072">
    <property type="entry name" value="Response_reg"/>
    <property type="match status" value="1"/>
</dbReference>
<dbReference type="SMART" id="SM00448">
    <property type="entry name" value="REC"/>
    <property type="match status" value="1"/>
</dbReference>
<sequence>MIKILLADDIAETRANIKRLIELEDDLQVIAEAINGQDAIEKAKDIKPDIVLMDINMPDIDGIEATEVISREVAETSIIMMSVQEEQDYLRKAMMVGAREYLIKPFGDDELINTIKQVHELESKRKDYLTTEEVQLEAEHKKVVSVFSSKGGVGKTLLATNLAVHLQQAQGLDTVLVDLDLQFGDVAVMLDLTPRITITDVVNDLQSLSPDNIDDYLLNYENGLHVLASPLRPEEAEVINGNQVQRIIDILKERFDYVIIDTAQSFSDQTLTALDNSNLILLIAMLDLPTIKNVRLCLEVMENLNYPEEKIKLVLNRSSKDVGIKVKDLEDNLNYSVDIHIPSNGEITVDAINQGVPFVTSKPKAKISKHIAKLADLLVDKEEALSKEKEGLLNKITSFLNSSN</sequence>
<dbReference type="GO" id="GO:0000160">
    <property type="term" value="P:phosphorelay signal transduction system"/>
    <property type="evidence" value="ECO:0007669"/>
    <property type="project" value="InterPro"/>
</dbReference>
<comment type="function">
    <text evidence="2">May play the central regulatory role in sporulation. It may be an element of the effector pathway responsible for the activation of sporulation genes in response to nutritional stress. Spo0A may act in concert with spo0H (a sigma factor) to control the expression of some genes that are critical to the sporulation process.</text>
</comment>
<accession>A0A1T4KQ45</accession>
<dbReference type="GO" id="GO:0005829">
    <property type="term" value="C:cytosol"/>
    <property type="evidence" value="ECO:0007669"/>
    <property type="project" value="TreeGrafter"/>
</dbReference>
<gene>
    <name evidence="5" type="ORF">SAMN02745118_00873</name>
</gene>
<dbReference type="AlphaFoldDB" id="A0A1T4KQ45"/>
<evidence type="ECO:0000313" key="6">
    <source>
        <dbReference type="Proteomes" id="UP000190625"/>
    </source>
</evidence>
<evidence type="ECO:0000259" key="4">
    <source>
        <dbReference type="PROSITE" id="PS50110"/>
    </source>
</evidence>
<dbReference type="GO" id="GO:0051782">
    <property type="term" value="P:negative regulation of cell division"/>
    <property type="evidence" value="ECO:0007669"/>
    <property type="project" value="TreeGrafter"/>
</dbReference>
<dbReference type="SMART" id="SM00382">
    <property type="entry name" value="AAA"/>
    <property type="match status" value="1"/>
</dbReference>
<feature type="domain" description="Response regulatory" evidence="4">
    <location>
        <begin position="3"/>
        <end position="119"/>
    </location>
</feature>
<dbReference type="GO" id="GO:0009898">
    <property type="term" value="C:cytoplasmic side of plasma membrane"/>
    <property type="evidence" value="ECO:0007669"/>
    <property type="project" value="TreeGrafter"/>
</dbReference>
<dbReference type="GO" id="GO:0016887">
    <property type="term" value="F:ATP hydrolysis activity"/>
    <property type="evidence" value="ECO:0007669"/>
    <property type="project" value="TreeGrafter"/>
</dbReference>
<dbReference type="InterPro" id="IPR058245">
    <property type="entry name" value="NreC/VraR/RcsB-like_REC"/>
</dbReference>
<dbReference type="PANTHER" id="PTHR43384">
    <property type="entry name" value="SEPTUM SITE-DETERMINING PROTEIN MIND HOMOLOG, CHLOROPLASTIC-RELATED"/>
    <property type="match status" value="1"/>
</dbReference>
<proteinExistence type="predicted"/>
<name>A0A1T4KQ45_9FIRM</name>
<dbReference type="Pfam" id="PF13614">
    <property type="entry name" value="AAA_31"/>
    <property type="match status" value="1"/>
</dbReference>
<dbReference type="CDD" id="cd17535">
    <property type="entry name" value="REC_NarL-like"/>
    <property type="match status" value="1"/>
</dbReference>
<evidence type="ECO:0000256" key="2">
    <source>
        <dbReference type="ARBA" id="ARBA00024867"/>
    </source>
</evidence>
<evidence type="ECO:0000256" key="3">
    <source>
        <dbReference type="PROSITE-ProRule" id="PRU00169"/>
    </source>
</evidence>
<dbReference type="InterPro" id="IPR050625">
    <property type="entry name" value="ParA/MinD_ATPase"/>
</dbReference>
<protein>
    <recommendedName>
        <fullName evidence="1">Stage 0 sporulation protein A homolog</fullName>
    </recommendedName>
</protein>
<reference evidence="6" key="1">
    <citation type="submission" date="2017-02" db="EMBL/GenBank/DDBJ databases">
        <authorList>
            <person name="Varghese N."/>
            <person name="Submissions S."/>
        </authorList>
    </citation>
    <scope>NUCLEOTIDE SEQUENCE [LARGE SCALE GENOMIC DNA]</scope>
    <source>
        <strain evidence="6">ATCC BAA-73</strain>
    </source>
</reference>
<dbReference type="InterPro" id="IPR025669">
    <property type="entry name" value="AAA_dom"/>
</dbReference>
<dbReference type="Gene3D" id="3.40.50.300">
    <property type="entry name" value="P-loop containing nucleotide triphosphate hydrolases"/>
    <property type="match status" value="1"/>
</dbReference>
<dbReference type="EMBL" id="FUWM01000006">
    <property type="protein sequence ID" value="SJZ44535.1"/>
    <property type="molecule type" value="Genomic_DNA"/>
</dbReference>
<dbReference type="InterPro" id="IPR011006">
    <property type="entry name" value="CheY-like_superfamily"/>
</dbReference>
<dbReference type="Gene3D" id="3.40.50.2300">
    <property type="match status" value="1"/>
</dbReference>
<keyword evidence="6" id="KW-1185">Reference proteome</keyword>